<evidence type="ECO:0000313" key="1">
    <source>
        <dbReference type="EMBL" id="EQD60873.1"/>
    </source>
</evidence>
<dbReference type="EMBL" id="AUZX01007077">
    <property type="protein sequence ID" value="EQD60873.1"/>
    <property type="molecule type" value="Genomic_DNA"/>
</dbReference>
<comment type="caution">
    <text evidence="1">The sequence shown here is derived from an EMBL/GenBank/DDBJ whole genome shotgun (WGS) entry which is preliminary data.</text>
</comment>
<dbReference type="Pfam" id="PF13549">
    <property type="entry name" value="ATP-grasp_5"/>
    <property type="match status" value="1"/>
</dbReference>
<feature type="non-terminal residue" evidence="1">
    <location>
        <position position="64"/>
    </location>
</feature>
<name>T1AWV4_9ZZZZ</name>
<dbReference type="Gene3D" id="3.30.1490.20">
    <property type="entry name" value="ATP-grasp fold, A domain"/>
    <property type="match status" value="1"/>
</dbReference>
<dbReference type="InterPro" id="IPR013815">
    <property type="entry name" value="ATP_grasp_subdomain_1"/>
</dbReference>
<dbReference type="GO" id="GO:0005524">
    <property type="term" value="F:ATP binding"/>
    <property type="evidence" value="ECO:0007669"/>
    <property type="project" value="InterPro"/>
</dbReference>
<organism evidence="1">
    <name type="scientific">mine drainage metagenome</name>
    <dbReference type="NCBI Taxonomy" id="410659"/>
    <lineage>
        <taxon>unclassified sequences</taxon>
        <taxon>metagenomes</taxon>
        <taxon>ecological metagenomes</taxon>
    </lineage>
</organism>
<reference evidence="1" key="2">
    <citation type="journal article" date="2014" name="ISME J.">
        <title>Microbial stratification in low pH oxic and suboxic macroscopic growths along an acid mine drainage.</title>
        <authorList>
            <person name="Mendez-Garcia C."/>
            <person name="Mesa V."/>
            <person name="Sprenger R.R."/>
            <person name="Richter M."/>
            <person name="Diez M.S."/>
            <person name="Solano J."/>
            <person name="Bargiela R."/>
            <person name="Golyshina O.V."/>
            <person name="Manteca A."/>
            <person name="Ramos J.L."/>
            <person name="Gallego J.R."/>
            <person name="Llorente I."/>
            <person name="Martins Dos Santos V.A."/>
            <person name="Jensen O.N."/>
            <person name="Pelaez A.I."/>
            <person name="Sanchez J."/>
            <person name="Ferrer M."/>
        </authorList>
    </citation>
    <scope>NUCLEOTIDE SEQUENCE</scope>
</reference>
<accession>T1AWV4</accession>
<dbReference type="AlphaFoldDB" id="T1AWV4"/>
<dbReference type="SUPFAM" id="SSF56059">
    <property type="entry name" value="Glutathione synthetase ATP-binding domain-like"/>
    <property type="match status" value="1"/>
</dbReference>
<gene>
    <name evidence="1" type="ORF">B1A_09937</name>
</gene>
<reference evidence="1" key="1">
    <citation type="submission" date="2013-08" db="EMBL/GenBank/DDBJ databases">
        <authorList>
            <person name="Mendez C."/>
            <person name="Richter M."/>
            <person name="Ferrer M."/>
            <person name="Sanchez J."/>
        </authorList>
    </citation>
    <scope>NUCLEOTIDE SEQUENCE</scope>
</reference>
<protein>
    <submittedName>
        <fullName evidence="1">Uncharacterized protein</fullName>
    </submittedName>
</protein>
<proteinExistence type="predicted"/>
<sequence>MPEGIECRNLPDNIRLRYPVVLKVSDEKILHKTDIGGVKIGIRNREELKFEFKKMKDMFSESSF</sequence>